<evidence type="ECO:0000259" key="9">
    <source>
        <dbReference type="SMART" id="SM00848"/>
    </source>
</evidence>
<proteinExistence type="inferred from homology"/>
<dbReference type="GO" id="GO:0006508">
    <property type="term" value="P:proteolysis"/>
    <property type="evidence" value="ECO:0007669"/>
    <property type="project" value="UniProtKB-KW"/>
</dbReference>
<keyword evidence="6" id="KW-1015">Disulfide bond</keyword>
<dbReference type="InterPro" id="IPR000668">
    <property type="entry name" value="Peptidase_C1A_C"/>
</dbReference>
<accession>A0A6A4RCF2</accession>
<dbReference type="GO" id="GO:0008234">
    <property type="term" value="F:cysteine-type peptidase activity"/>
    <property type="evidence" value="ECO:0007669"/>
    <property type="project" value="UniProtKB-KW"/>
</dbReference>
<evidence type="ECO:0000313" key="10">
    <source>
        <dbReference type="EMBL" id="KAE9622306.1"/>
    </source>
</evidence>
<dbReference type="PANTHER" id="PTHR12411">
    <property type="entry name" value="CYSTEINE PROTEASE FAMILY C1-RELATED"/>
    <property type="match status" value="1"/>
</dbReference>
<organism evidence="10 11">
    <name type="scientific">Lupinus albus</name>
    <name type="common">White lupine</name>
    <name type="synonym">Lupinus termis</name>
    <dbReference type="NCBI Taxonomy" id="3870"/>
    <lineage>
        <taxon>Eukaryota</taxon>
        <taxon>Viridiplantae</taxon>
        <taxon>Streptophyta</taxon>
        <taxon>Embryophyta</taxon>
        <taxon>Tracheophyta</taxon>
        <taxon>Spermatophyta</taxon>
        <taxon>Magnoliopsida</taxon>
        <taxon>eudicotyledons</taxon>
        <taxon>Gunneridae</taxon>
        <taxon>Pentapetalae</taxon>
        <taxon>rosids</taxon>
        <taxon>fabids</taxon>
        <taxon>Fabales</taxon>
        <taxon>Fabaceae</taxon>
        <taxon>Papilionoideae</taxon>
        <taxon>50 kb inversion clade</taxon>
        <taxon>genistoids sensu lato</taxon>
        <taxon>core genistoids</taxon>
        <taxon>Genisteae</taxon>
        <taxon>Lupinus</taxon>
    </lineage>
</organism>
<dbReference type="Gene3D" id="3.90.70.10">
    <property type="entry name" value="Cysteine proteinases"/>
    <property type="match status" value="1"/>
</dbReference>
<dbReference type="InterPro" id="IPR000169">
    <property type="entry name" value="Pept_cys_AS"/>
</dbReference>
<dbReference type="InterPro" id="IPR013201">
    <property type="entry name" value="Prot_inhib_I29"/>
</dbReference>
<evidence type="ECO:0000256" key="6">
    <source>
        <dbReference type="ARBA" id="ARBA00023157"/>
    </source>
</evidence>
<dbReference type="FunFam" id="3.90.70.10:FF:000067">
    <property type="entry name" value="Senescence-specific cysteine protease"/>
    <property type="match status" value="1"/>
</dbReference>
<evidence type="ECO:0000313" key="11">
    <source>
        <dbReference type="Proteomes" id="UP000447434"/>
    </source>
</evidence>
<dbReference type="EMBL" id="WOCE01000001">
    <property type="protein sequence ID" value="KAE9622306.1"/>
    <property type="molecule type" value="Genomic_DNA"/>
</dbReference>
<protein>
    <submittedName>
        <fullName evidence="10">Putative fruit bromelain</fullName>
    </submittedName>
</protein>
<dbReference type="SMART" id="SM00848">
    <property type="entry name" value="Inhibitor_I29"/>
    <property type="match status" value="1"/>
</dbReference>
<keyword evidence="11" id="KW-1185">Reference proteome</keyword>
<feature type="domain" description="Peptidase C1A papain C-terminal" evidence="8">
    <location>
        <begin position="133"/>
        <end position="341"/>
    </location>
</feature>
<evidence type="ECO:0000256" key="1">
    <source>
        <dbReference type="ARBA" id="ARBA00008455"/>
    </source>
</evidence>
<dbReference type="PRINTS" id="PR00705">
    <property type="entry name" value="PAPAIN"/>
</dbReference>
<name>A0A6A4RCF2_LUPAL</name>
<comment type="similarity">
    <text evidence="1">Belongs to the peptidase C1 family.</text>
</comment>
<keyword evidence="5" id="KW-0788">Thiol protease</keyword>
<dbReference type="Pfam" id="PF08246">
    <property type="entry name" value="Inhibitor_I29"/>
    <property type="match status" value="1"/>
</dbReference>
<dbReference type="Pfam" id="PF00112">
    <property type="entry name" value="Peptidase_C1"/>
    <property type="match status" value="1"/>
</dbReference>
<dbReference type="SUPFAM" id="SSF54001">
    <property type="entry name" value="Cysteine proteinases"/>
    <property type="match status" value="1"/>
</dbReference>
<dbReference type="CDD" id="cd02248">
    <property type="entry name" value="Peptidase_C1A"/>
    <property type="match status" value="1"/>
</dbReference>
<dbReference type="Proteomes" id="UP000447434">
    <property type="component" value="Chromosome 1"/>
</dbReference>
<feature type="domain" description="Cathepsin propeptide inhibitor" evidence="9">
    <location>
        <begin position="44"/>
        <end position="102"/>
    </location>
</feature>
<evidence type="ECO:0000256" key="7">
    <source>
        <dbReference type="ARBA" id="ARBA00023180"/>
    </source>
</evidence>
<evidence type="ECO:0000256" key="5">
    <source>
        <dbReference type="ARBA" id="ARBA00022807"/>
    </source>
</evidence>
<dbReference type="OrthoDB" id="1572535at2759"/>
<dbReference type="InterPro" id="IPR013128">
    <property type="entry name" value="Peptidase_C1A"/>
</dbReference>
<evidence type="ECO:0000256" key="2">
    <source>
        <dbReference type="ARBA" id="ARBA00022670"/>
    </source>
</evidence>
<dbReference type="InterPro" id="IPR038765">
    <property type="entry name" value="Papain-like_cys_pep_sf"/>
</dbReference>
<keyword evidence="4" id="KW-0378">Hydrolase</keyword>
<dbReference type="InterPro" id="IPR025661">
    <property type="entry name" value="Pept_asp_AS"/>
</dbReference>
<dbReference type="SMART" id="SM00645">
    <property type="entry name" value="Pept_C1"/>
    <property type="match status" value="1"/>
</dbReference>
<evidence type="ECO:0000259" key="8">
    <source>
        <dbReference type="SMART" id="SM00645"/>
    </source>
</evidence>
<dbReference type="AlphaFoldDB" id="A0A6A4RCF2"/>
<reference evidence="11" key="1">
    <citation type="journal article" date="2020" name="Nat. Commun.">
        <title>Genome sequence of the cluster root forming white lupin.</title>
        <authorList>
            <person name="Hufnagel B."/>
            <person name="Marques A."/>
            <person name="Soriano A."/>
            <person name="Marques L."/>
            <person name="Divol F."/>
            <person name="Doumas P."/>
            <person name="Sallet E."/>
            <person name="Mancinotti D."/>
            <person name="Carrere S."/>
            <person name="Marande W."/>
            <person name="Arribat S."/>
            <person name="Keller J."/>
            <person name="Huneau C."/>
            <person name="Blein T."/>
            <person name="Aime D."/>
            <person name="Laguerre M."/>
            <person name="Taylor J."/>
            <person name="Schubert V."/>
            <person name="Nelson M."/>
            <person name="Geu-Flores F."/>
            <person name="Crespi M."/>
            <person name="Gallardo-Guerrero K."/>
            <person name="Delaux P.-M."/>
            <person name="Salse J."/>
            <person name="Berges H."/>
            <person name="Guyot R."/>
            <person name="Gouzy J."/>
            <person name="Peret B."/>
        </authorList>
    </citation>
    <scope>NUCLEOTIDE SEQUENCE [LARGE SCALE GENOMIC DNA]</scope>
    <source>
        <strain evidence="11">cv. Amiga</strain>
    </source>
</reference>
<gene>
    <name evidence="10" type="ORF">Lalb_Chr01g0023841</name>
</gene>
<comment type="caution">
    <text evidence="10">The sequence shown here is derived from an EMBL/GenBank/DDBJ whole genome shotgun (WGS) entry which is preliminary data.</text>
</comment>
<keyword evidence="3" id="KW-0732">Signal</keyword>
<evidence type="ECO:0000256" key="4">
    <source>
        <dbReference type="ARBA" id="ARBA00022801"/>
    </source>
</evidence>
<keyword evidence="7" id="KW-0325">Glycoprotein</keyword>
<sequence>MQIMTCTSVGIKDLIFFSCIIFWACKNQATCRTFHDSSSEIEMHENWMSQYGRYYVDDIEKSKRSKIFVKNMKFIDNFNNNDENKTYELGLNQFADLTTDEFRALYTGFDNSFRTSFSSNSNITKTLLMNRRIPKNIDWRDHGAVTDVKSQDDCGNCWVFGGVAAVEGIVKIKTGKLISLSEQQVLDCSAHSCNAGWAQNVYKYIIKNKGIGGEKEYPYKGNAGKCHHVKPLAQISDFVDVDDNNEEQLQIAVAQQPVAVAISTNDHTRFYKKGIFTGPCSTNTDHMVTAIGYGRTKGTKYWLVKNSWGTDWGMDGYMRLLRDIDQPQGLCGIATQASYPTID</sequence>
<keyword evidence="2" id="KW-0645">Protease</keyword>
<dbReference type="PROSITE" id="PS00640">
    <property type="entry name" value="THIOL_PROTEASE_ASN"/>
    <property type="match status" value="1"/>
</dbReference>
<dbReference type="InterPro" id="IPR039417">
    <property type="entry name" value="Peptidase_C1A_papain-like"/>
</dbReference>
<dbReference type="PROSITE" id="PS00139">
    <property type="entry name" value="THIOL_PROTEASE_CYS"/>
    <property type="match status" value="1"/>
</dbReference>
<evidence type="ECO:0000256" key="3">
    <source>
        <dbReference type="ARBA" id="ARBA00022729"/>
    </source>
</evidence>